<protein>
    <submittedName>
        <fullName evidence="1">Uncharacterized protein</fullName>
    </submittedName>
</protein>
<reference evidence="1" key="1">
    <citation type="journal article" date="2020" name="mSystems">
        <title>Genome- and Community-Level Interaction Insights into Carbon Utilization and Element Cycling Functions of Hydrothermarchaeota in Hydrothermal Sediment.</title>
        <authorList>
            <person name="Zhou Z."/>
            <person name="Liu Y."/>
            <person name="Xu W."/>
            <person name="Pan J."/>
            <person name="Luo Z.H."/>
            <person name="Li M."/>
        </authorList>
    </citation>
    <scope>NUCLEOTIDE SEQUENCE [LARGE SCALE GENOMIC DNA]</scope>
    <source>
        <strain evidence="1">SpSt-1105</strain>
    </source>
</reference>
<evidence type="ECO:0000313" key="1">
    <source>
        <dbReference type="EMBL" id="HHQ49855.1"/>
    </source>
</evidence>
<accession>A0A7J3Z5I0</accession>
<comment type="caution">
    <text evidence="1">The sequence shown here is derived from an EMBL/GenBank/DDBJ whole genome shotgun (WGS) entry which is preliminary data.</text>
</comment>
<dbReference type="EMBL" id="DRYQ01000009">
    <property type="protein sequence ID" value="HHQ49855.1"/>
    <property type="molecule type" value="Genomic_DNA"/>
</dbReference>
<sequence length="121" mass="13757">MILLRVPKDEVFTRSIITKYHRNLKRGLVLGDIAYSDTAFYLIMSDEALSIAFLYNVYLRAKRRGLNAEAMYATIVDLDAVLPEDVKKVGIAWSSRGLSKEEVSSLKNKFITANLLEVMLR</sequence>
<dbReference type="AlphaFoldDB" id="A0A7J3Z5I0"/>
<proteinExistence type="predicted"/>
<name>A0A7J3Z5I0_9CREN</name>
<gene>
    <name evidence="1" type="ORF">ENM66_00675</name>
</gene>
<organism evidence="1">
    <name type="scientific">Ignisphaera aggregans</name>
    <dbReference type="NCBI Taxonomy" id="334771"/>
    <lineage>
        <taxon>Archaea</taxon>
        <taxon>Thermoproteota</taxon>
        <taxon>Thermoprotei</taxon>
        <taxon>Desulfurococcales</taxon>
        <taxon>Desulfurococcaceae</taxon>
        <taxon>Ignisphaera</taxon>
    </lineage>
</organism>